<name>A0A2M4DCH4_ANODA</name>
<proteinExistence type="predicted"/>
<keyword evidence="1" id="KW-0732">Signal</keyword>
<accession>A0A2M4DCH4</accession>
<protein>
    <submittedName>
        <fullName evidence="2">Putative secreted protein</fullName>
    </submittedName>
</protein>
<feature type="chain" id="PRO_5014636879" evidence="1">
    <location>
        <begin position="21"/>
        <end position="94"/>
    </location>
</feature>
<evidence type="ECO:0000313" key="2">
    <source>
        <dbReference type="EMBL" id="MBW74788.1"/>
    </source>
</evidence>
<organism evidence="2">
    <name type="scientific">Anopheles darlingi</name>
    <name type="common">Mosquito</name>
    <dbReference type="NCBI Taxonomy" id="43151"/>
    <lineage>
        <taxon>Eukaryota</taxon>
        <taxon>Metazoa</taxon>
        <taxon>Ecdysozoa</taxon>
        <taxon>Arthropoda</taxon>
        <taxon>Hexapoda</taxon>
        <taxon>Insecta</taxon>
        <taxon>Pterygota</taxon>
        <taxon>Neoptera</taxon>
        <taxon>Endopterygota</taxon>
        <taxon>Diptera</taxon>
        <taxon>Nematocera</taxon>
        <taxon>Culicoidea</taxon>
        <taxon>Culicidae</taxon>
        <taxon>Anophelinae</taxon>
        <taxon>Anopheles</taxon>
    </lineage>
</organism>
<sequence length="94" mass="10243">MEMLLTLSLCFCVCCPLDDGGDWLVLVAQQSSAIISDDGGRGDGENWFQLHIQRRRRLPSSTGNSGVVDDGTTHRGVHHTAYPVDITVDSFHGT</sequence>
<dbReference type="EMBL" id="GGFL01010610">
    <property type="protein sequence ID" value="MBW74788.1"/>
    <property type="molecule type" value="Transcribed_RNA"/>
</dbReference>
<reference evidence="2" key="1">
    <citation type="submission" date="2018-01" db="EMBL/GenBank/DDBJ databases">
        <title>An insight into the sialome of Amazonian anophelines.</title>
        <authorList>
            <person name="Ribeiro J.M."/>
            <person name="Scarpassa V."/>
            <person name="Calvo E."/>
        </authorList>
    </citation>
    <scope>NUCLEOTIDE SEQUENCE</scope>
</reference>
<dbReference type="AlphaFoldDB" id="A0A2M4DCH4"/>
<evidence type="ECO:0000256" key="1">
    <source>
        <dbReference type="SAM" id="SignalP"/>
    </source>
</evidence>
<feature type="signal peptide" evidence="1">
    <location>
        <begin position="1"/>
        <end position="20"/>
    </location>
</feature>